<dbReference type="PANTHER" id="PTHR24216:SF65">
    <property type="entry name" value="PAXILLIN-LIKE PROTEIN 1"/>
    <property type="match status" value="1"/>
</dbReference>
<accession>A0A3F3HCW8</accession>
<feature type="compositionally biased region" description="Low complexity" evidence="1">
    <location>
        <begin position="116"/>
        <end position="144"/>
    </location>
</feature>
<dbReference type="STRING" id="709323.GCA_001047135_00198"/>
<dbReference type="Pfam" id="PF03382">
    <property type="entry name" value="DUF285"/>
    <property type="match status" value="2"/>
</dbReference>
<keyword evidence="2" id="KW-0472">Membrane</keyword>
<dbReference type="PANTHER" id="PTHR24216">
    <property type="entry name" value="PAXILLIN-RELATED"/>
    <property type="match status" value="1"/>
</dbReference>
<feature type="compositionally biased region" description="Polar residues" evidence="1">
    <location>
        <begin position="149"/>
        <end position="158"/>
    </location>
</feature>
<keyword evidence="2" id="KW-1133">Transmembrane helix</keyword>
<evidence type="ECO:0000256" key="1">
    <source>
        <dbReference type="SAM" id="MobiDB-lite"/>
    </source>
</evidence>
<protein>
    <submittedName>
        <fullName evidence="3">Bacterial surface protein 26-residue PARCEL repeat-containing domain protein</fullName>
    </submittedName>
</protein>
<feature type="transmembrane region" description="Helical" evidence="2">
    <location>
        <begin position="12"/>
        <end position="31"/>
    </location>
</feature>
<feature type="region of interest" description="Disordered" evidence="1">
    <location>
        <begin position="116"/>
        <end position="158"/>
    </location>
</feature>
<dbReference type="AlphaFoldDB" id="A0A3F3HCW8"/>
<sequence length="1151" mass="119332">MKGISKNSWRSLLIETAVFGTITFMAPVMLVNRASADDAQQGKTTGSVSQTKAGNATSLNNAVTGTVASTTATQLDNNQSYSGTTTAMVSSESVATGGSVVVSALTAQKNQVNGSSTATSQAAQQSQQSSTSTTSAQNSQQGSALGDTAPTTSGTWGTVPWTFNQTSGVVTLGSGTVSAQNQILEKVVPNALQSVKQIQVTGDVRIVGDATGLFNMLTALTSFTIMPGGHLDTSQTTNMSNMFALDFALPSIDLSTWDMSHTQNIEGMFSNDKVLTNVIGLETRDLSAVTNAGDVFLSTPLANQGTLSWNSWQWLTGNHPVLGLARNADVHWGTAKAHYDCQTLTLTVESADDGSEGVISSSSLTSIGQLNQEQIAKIVFTKPVKVATLGTAAFAGFPGLTAIQGLNLVDTSQVTYFSDFFAGNPALTSLDLSNLDTHSATNMYDMFNADKSLTTLDVSHFDTSNVTNMWATFANLYRLQSITGINNLNVSKVTNMHNMFYNDMSLKSLDFSLWNAKMQLVPGSTKGVNDGTGGMFANTVSLKSLNILNLDNTADSAQENMFTMNASLADSVTSPLSAKQFTAHLTDLTTAPQLIMNRENDLNTTVPDTVWNRYDSNGNLTIFVRNAINTGMANPGNWQAGQAYRLVDQITDQQIGPNHIVQGLPGSQVTVTIPDNYRLVNTNLYYTDQPVQHTKIAQFTLAKNLDINKPVILYLIKEVPVTVNFVDHNQTIATYQKTVDEETDMDVSSQLPKGYQAADKTDLAFQVGDQDLVVNIPVLTGAEIAPTSTTPTSSSATKSNTASTSSSSTQSNTASTSSSSTKSNSASTSSSATKSNSTSTSSSAQKSSAASTSSSAPKSNTTSASSSATRSNSASTSSSATKSRTTSTSSSATESGTTSTSSSATKSRTTSTSSSATESGTTSTSSSATKSNTASTSSSAPKSNAASTSSSATKSSAASTSGSAIKSNSALTSNSATKSNATSSSNSTTKPSHSSKKSTTSPISSSTTTSNASSTSSSATKSNAASTSSSATKSSTASTSGLLRASTSSSATQSNTAPTSSSVTSPMLVPGVVNVNATPTPSALSTSELTAKSNESAPAKRVTTTAESTTARSQSVLPATGKHRTFRLAFLDLLALIGSSFAAMKIFGRKH</sequence>
<organism evidence="3">
    <name type="scientific">Fructobacillus tropaeoli</name>
    <dbReference type="NCBI Taxonomy" id="709323"/>
    <lineage>
        <taxon>Bacteria</taxon>
        <taxon>Bacillati</taxon>
        <taxon>Bacillota</taxon>
        <taxon>Bacilli</taxon>
        <taxon>Lactobacillales</taxon>
        <taxon>Lactobacillaceae</taxon>
        <taxon>Fructobacillus</taxon>
    </lineage>
</organism>
<feature type="region of interest" description="Disordered" evidence="1">
    <location>
        <begin position="1079"/>
        <end position="1116"/>
    </location>
</feature>
<dbReference type="RefSeq" id="WP_059393172.1">
    <property type="nucleotide sequence ID" value="NZ_DF968078.1"/>
</dbReference>
<dbReference type="SUPFAM" id="SSF52047">
    <property type="entry name" value="RNI-like"/>
    <property type="match status" value="1"/>
</dbReference>
<gene>
    <name evidence="3" type="ORF">FTRO_0011980</name>
</gene>
<dbReference type="InterPro" id="IPR011889">
    <property type="entry name" value="Liste_lipo_26"/>
</dbReference>
<reference evidence="3" key="1">
    <citation type="journal article" date="2015" name="BMC Genomics">
        <title>Comparative genomics of Fructobacillus spp. and Leuconostoc spp. reveals niche-specific evolution of Fructobacillus spp.</title>
        <authorList>
            <person name="Endo A."/>
            <person name="Tanizawa Y."/>
            <person name="Tanaka N."/>
            <person name="Maeno S."/>
            <person name="Kumar H."/>
            <person name="Shiwa Y."/>
            <person name="Okada S."/>
            <person name="Yoshikawa H."/>
            <person name="Dicks L."/>
            <person name="Nakagawa J."/>
            <person name="Arita M."/>
        </authorList>
    </citation>
    <scope>NUCLEOTIDE SEQUENCE [LARGE SCALE GENOMIC DNA]</scope>
    <source>
        <strain evidence="3">F214-1</strain>
    </source>
</reference>
<dbReference type="EMBL" id="DF968078">
    <property type="protein sequence ID" value="GAP03653.1"/>
    <property type="molecule type" value="Genomic_DNA"/>
</dbReference>
<evidence type="ECO:0000313" key="3">
    <source>
        <dbReference type="EMBL" id="GAP03653.1"/>
    </source>
</evidence>
<name>A0A3F3HCW8_9LACO</name>
<dbReference type="InterPro" id="IPR005046">
    <property type="entry name" value="DUF285"/>
</dbReference>
<feature type="region of interest" description="Disordered" evidence="1">
    <location>
        <begin position="784"/>
        <end position="1067"/>
    </location>
</feature>
<dbReference type="Proteomes" id="UP000064514">
    <property type="component" value="Unassembled WGS sequence"/>
</dbReference>
<dbReference type="NCBIfam" id="TIGR02167">
    <property type="entry name" value="Liste_lipo_26"/>
    <property type="match status" value="2"/>
</dbReference>
<evidence type="ECO:0000256" key="2">
    <source>
        <dbReference type="SAM" id="Phobius"/>
    </source>
</evidence>
<proteinExistence type="predicted"/>
<keyword evidence="2" id="KW-0812">Transmembrane</keyword>
<feature type="compositionally biased region" description="Low complexity" evidence="1">
    <location>
        <begin position="787"/>
        <end position="1062"/>
    </location>
</feature>